<dbReference type="GO" id="GO:0003886">
    <property type="term" value="F:DNA (cytosine-5-)-methyltransferase activity"/>
    <property type="evidence" value="ECO:0007669"/>
    <property type="project" value="UniProtKB-EC"/>
</dbReference>
<sequence>MQIWPSGVQADRKKASAFPAKNGHFRLSVQDVGLIQGFPESWKFSGAVYQILGQIGNSVSPPVAYQVALSVANVLKKA</sequence>
<dbReference type="InterPro" id="IPR029063">
    <property type="entry name" value="SAM-dependent_MTases_sf"/>
</dbReference>
<organism evidence="6 7">
    <name type="scientific">Desulfonema limicola</name>
    <dbReference type="NCBI Taxonomy" id="45656"/>
    <lineage>
        <taxon>Bacteria</taxon>
        <taxon>Pseudomonadati</taxon>
        <taxon>Thermodesulfobacteriota</taxon>
        <taxon>Desulfobacteria</taxon>
        <taxon>Desulfobacterales</taxon>
        <taxon>Desulfococcaceae</taxon>
        <taxon>Desulfonema</taxon>
    </lineage>
</organism>
<evidence type="ECO:0000256" key="5">
    <source>
        <dbReference type="ARBA" id="ARBA00047422"/>
    </source>
</evidence>
<dbReference type="InterPro" id="IPR001525">
    <property type="entry name" value="C5_MeTfrase"/>
</dbReference>
<proteinExistence type="predicted"/>
<keyword evidence="7" id="KW-1185">Reference proteome</keyword>
<evidence type="ECO:0000256" key="4">
    <source>
        <dbReference type="ARBA" id="ARBA00022747"/>
    </source>
</evidence>
<comment type="catalytic activity">
    <reaction evidence="5">
        <text>a 2'-deoxycytidine in DNA + S-adenosyl-L-methionine = a 5-methyl-2'-deoxycytidine in DNA + S-adenosyl-L-homocysteine + H(+)</text>
        <dbReference type="Rhea" id="RHEA:13681"/>
        <dbReference type="Rhea" id="RHEA-COMP:11369"/>
        <dbReference type="Rhea" id="RHEA-COMP:11370"/>
        <dbReference type="ChEBI" id="CHEBI:15378"/>
        <dbReference type="ChEBI" id="CHEBI:57856"/>
        <dbReference type="ChEBI" id="CHEBI:59789"/>
        <dbReference type="ChEBI" id="CHEBI:85452"/>
        <dbReference type="ChEBI" id="CHEBI:85454"/>
        <dbReference type="EC" id="2.1.1.37"/>
    </reaction>
</comment>
<reference evidence="6" key="1">
    <citation type="journal article" date="2021" name="Microb. Physiol.">
        <title>Proteogenomic Insights into the Physiology of Marine, Sulfate-Reducing, Filamentous Desulfonema limicola and Desulfonema magnum.</title>
        <authorList>
            <person name="Schnaars V."/>
            <person name="Wohlbrand L."/>
            <person name="Scheve S."/>
            <person name="Hinrichs C."/>
            <person name="Reinhardt R."/>
            <person name="Rabus R."/>
        </authorList>
    </citation>
    <scope>NUCLEOTIDE SEQUENCE</scope>
    <source>
        <strain evidence="6">5ac10</strain>
    </source>
</reference>
<evidence type="ECO:0000313" key="6">
    <source>
        <dbReference type="EMBL" id="QTA80002.1"/>
    </source>
</evidence>
<keyword evidence="2" id="KW-0808">Transferase</keyword>
<dbReference type="PROSITE" id="PS00095">
    <property type="entry name" value="C5_MTASE_2"/>
    <property type="match status" value="1"/>
</dbReference>
<name>A0A975B6Z8_9BACT</name>
<dbReference type="GO" id="GO:0009307">
    <property type="term" value="P:DNA restriction-modification system"/>
    <property type="evidence" value="ECO:0007669"/>
    <property type="project" value="UniProtKB-KW"/>
</dbReference>
<dbReference type="Pfam" id="PF00145">
    <property type="entry name" value="DNA_methylase"/>
    <property type="match status" value="1"/>
</dbReference>
<dbReference type="KEGG" id="dli:dnl_22870"/>
<dbReference type="EMBL" id="CP061799">
    <property type="protein sequence ID" value="QTA80002.1"/>
    <property type="molecule type" value="Genomic_DNA"/>
</dbReference>
<dbReference type="Proteomes" id="UP000663720">
    <property type="component" value="Chromosome"/>
</dbReference>
<keyword evidence="3" id="KW-0949">S-adenosyl-L-methionine</keyword>
<keyword evidence="1 6" id="KW-0489">Methyltransferase</keyword>
<dbReference type="GO" id="GO:0032259">
    <property type="term" value="P:methylation"/>
    <property type="evidence" value="ECO:0007669"/>
    <property type="project" value="UniProtKB-KW"/>
</dbReference>
<dbReference type="Gene3D" id="3.90.120.10">
    <property type="entry name" value="DNA Methylase, subunit A, domain 2"/>
    <property type="match status" value="1"/>
</dbReference>
<gene>
    <name evidence="6" type="ORF">dnl_22870</name>
</gene>
<dbReference type="InterPro" id="IPR031303">
    <property type="entry name" value="C5_meth_CS"/>
</dbReference>
<keyword evidence="4" id="KW-0680">Restriction system</keyword>
<accession>A0A975B6Z8</accession>
<dbReference type="AlphaFoldDB" id="A0A975B6Z8"/>
<evidence type="ECO:0000256" key="3">
    <source>
        <dbReference type="ARBA" id="ARBA00022691"/>
    </source>
</evidence>
<dbReference type="SUPFAM" id="SSF53335">
    <property type="entry name" value="S-adenosyl-L-methionine-dependent methyltransferases"/>
    <property type="match status" value="1"/>
</dbReference>
<protein>
    <submittedName>
        <fullName evidence="6">C-5 cytosine-specific DNA methylase</fullName>
    </submittedName>
</protein>
<evidence type="ECO:0000313" key="7">
    <source>
        <dbReference type="Proteomes" id="UP000663720"/>
    </source>
</evidence>
<evidence type="ECO:0000256" key="1">
    <source>
        <dbReference type="ARBA" id="ARBA00022603"/>
    </source>
</evidence>
<evidence type="ECO:0000256" key="2">
    <source>
        <dbReference type="ARBA" id="ARBA00022679"/>
    </source>
</evidence>